<keyword evidence="3" id="KW-1185">Reference proteome</keyword>
<dbReference type="SUPFAM" id="SSF51206">
    <property type="entry name" value="cAMP-binding domain-like"/>
    <property type="match status" value="1"/>
</dbReference>
<accession>A0A5B9Q7R4</accession>
<name>A0A5B9Q7R4_9BACT</name>
<dbReference type="GO" id="GO:0003700">
    <property type="term" value="F:DNA-binding transcription factor activity"/>
    <property type="evidence" value="ECO:0007669"/>
    <property type="project" value="TreeGrafter"/>
</dbReference>
<proteinExistence type="predicted"/>
<dbReference type="KEGG" id="bgok:Pr1d_10500"/>
<evidence type="ECO:0000313" key="3">
    <source>
        <dbReference type="Proteomes" id="UP000323917"/>
    </source>
</evidence>
<evidence type="ECO:0000259" key="1">
    <source>
        <dbReference type="PROSITE" id="PS50042"/>
    </source>
</evidence>
<dbReference type="Pfam" id="PF00027">
    <property type="entry name" value="cNMP_binding"/>
    <property type="match status" value="1"/>
</dbReference>
<reference evidence="2 3" key="1">
    <citation type="submission" date="2019-08" db="EMBL/GenBank/DDBJ databases">
        <title>Deep-cultivation of Planctomycetes and their phenomic and genomic characterization uncovers novel biology.</title>
        <authorList>
            <person name="Wiegand S."/>
            <person name="Jogler M."/>
            <person name="Boedeker C."/>
            <person name="Pinto D."/>
            <person name="Vollmers J."/>
            <person name="Rivas-Marin E."/>
            <person name="Kohn T."/>
            <person name="Peeters S.H."/>
            <person name="Heuer A."/>
            <person name="Rast P."/>
            <person name="Oberbeckmann S."/>
            <person name="Bunk B."/>
            <person name="Jeske O."/>
            <person name="Meyerdierks A."/>
            <person name="Storesund J.E."/>
            <person name="Kallscheuer N."/>
            <person name="Luecker S."/>
            <person name="Lage O.M."/>
            <person name="Pohl T."/>
            <person name="Merkel B.J."/>
            <person name="Hornburger P."/>
            <person name="Mueller R.-W."/>
            <person name="Bruemmer F."/>
            <person name="Labrenz M."/>
            <person name="Spormann A.M."/>
            <person name="Op den Camp H."/>
            <person name="Overmann J."/>
            <person name="Amann R."/>
            <person name="Jetten M.S.M."/>
            <person name="Mascher T."/>
            <person name="Medema M.H."/>
            <person name="Devos D.P."/>
            <person name="Kaster A.-K."/>
            <person name="Ovreas L."/>
            <person name="Rohde M."/>
            <person name="Galperin M.Y."/>
            <person name="Jogler C."/>
        </authorList>
    </citation>
    <scope>NUCLEOTIDE SEQUENCE [LARGE SCALE GENOMIC DNA]</scope>
    <source>
        <strain evidence="2 3">Pr1d</strain>
    </source>
</reference>
<dbReference type="PROSITE" id="PS50042">
    <property type="entry name" value="CNMP_BINDING_3"/>
    <property type="match status" value="1"/>
</dbReference>
<sequence length="165" mass="18359">MSQNDLIAKLKRGRFFSNMDPADLEEVAKICREVEIPQRTVIFEEYDRAKEVYIILSGQVSLAICEPKQSCRQIAIVGEGELVGWSALLGRTRLSDTASTLTPVKALVFEGNELSKFCTDHPTFGFEFMRRAASALALRLSGTRLQLLEMCGSRLPLSGDQIESD</sequence>
<protein>
    <submittedName>
        <fullName evidence="2">cAMP receptor protein</fullName>
    </submittedName>
</protein>
<dbReference type="EMBL" id="CP042913">
    <property type="protein sequence ID" value="QEG33780.1"/>
    <property type="molecule type" value="Genomic_DNA"/>
</dbReference>
<dbReference type="PANTHER" id="PTHR24567">
    <property type="entry name" value="CRP FAMILY TRANSCRIPTIONAL REGULATORY PROTEIN"/>
    <property type="match status" value="1"/>
</dbReference>
<organism evidence="2 3">
    <name type="scientific">Bythopirellula goksoeyrii</name>
    <dbReference type="NCBI Taxonomy" id="1400387"/>
    <lineage>
        <taxon>Bacteria</taxon>
        <taxon>Pseudomonadati</taxon>
        <taxon>Planctomycetota</taxon>
        <taxon>Planctomycetia</taxon>
        <taxon>Pirellulales</taxon>
        <taxon>Lacipirellulaceae</taxon>
        <taxon>Bythopirellula</taxon>
    </lineage>
</organism>
<dbReference type="GO" id="GO:0005829">
    <property type="term" value="C:cytosol"/>
    <property type="evidence" value="ECO:0007669"/>
    <property type="project" value="TreeGrafter"/>
</dbReference>
<dbReference type="SMART" id="SM00100">
    <property type="entry name" value="cNMP"/>
    <property type="match status" value="1"/>
</dbReference>
<dbReference type="Proteomes" id="UP000323917">
    <property type="component" value="Chromosome"/>
</dbReference>
<dbReference type="InterPro" id="IPR014710">
    <property type="entry name" value="RmlC-like_jellyroll"/>
</dbReference>
<dbReference type="CDD" id="cd00038">
    <property type="entry name" value="CAP_ED"/>
    <property type="match status" value="1"/>
</dbReference>
<dbReference type="PANTHER" id="PTHR24567:SF74">
    <property type="entry name" value="HTH-TYPE TRANSCRIPTIONAL REGULATOR ARCR"/>
    <property type="match status" value="1"/>
</dbReference>
<dbReference type="AlphaFoldDB" id="A0A5B9Q7R4"/>
<dbReference type="RefSeq" id="WP_148072505.1">
    <property type="nucleotide sequence ID" value="NZ_CP042913.1"/>
</dbReference>
<dbReference type="InterPro" id="IPR050397">
    <property type="entry name" value="Env_Response_Regulators"/>
</dbReference>
<dbReference type="OrthoDB" id="290916at2"/>
<dbReference type="InterPro" id="IPR000595">
    <property type="entry name" value="cNMP-bd_dom"/>
</dbReference>
<dbReference type="Gene3D" id="2.60.120.10">
    <property type="entry name" value="Jelly Rolls"/>
    <property type="match status" value="1"/>
</dbReference>
<keyword evidence="2" id="KW-0675">Receptor</keyword>
<evidence type="ECO:0000313" key="2">
    <source>
        <dbReference type="EMBL" id="QEG33780.1"/>
    </source>
</evidence>
<gene>
    <name evidence="2" type="primary">crp_2</name>
    <name evidence="2" type="ORF">Pr1d_10500</name>
</gene>
<feature type="domain" description="Cyclic nucleotide-binding" evidence="1">
    <location>
        <begin position="15"/>
        <end position="117"/>
    </location>
</feature>
<dbReference type="InterPro" id="IPR018490">
    <property type="entry name" value="cNMP-bd_dom_sf"/>
</dbReference>